<sequence length="1177" mass="126923">MGGELRPTRYAHSEGHTDVCYSDDGKQLITCGEDGEVRVFQGLDDDDCLTHSVGEKAYAVAYKHPALVVAADSNCVQCFDAEDGAPGQVLTRFTAHPTCIHVSGKLVAAGASDMVVRVQDTLDYRDSVMEGHMAPILSVALDPKGEYVASSSCDGSVKVWFLATQSAVKTLPDVHAKSNRVTASPTLCRIAFTPSGSHLLLPRANKVEVYERSTWNKEREFGHPDSTSALSIVAVSRCGSLVATSSSAGEISVFRYSSGSMVMSVQHPKKLAITGLVWNPDVNARELAFVDCQGQLGTVVQIDAAANSTLESKSSKTTTNDTPEPFPPLNVEASMDDMLAEINRDNNDGLGGDDFAALMGDDDDDDNEVSIAKMKSQMGFADDENGTFIGLPTQHGTGSSSTTPVPPAVAPTVPQPSLQLPELQRCFTPSMTPEHHSQRYMLWNRIGVVKQYNTEEDSSIGVEFHDTSFHHSIHQPNSQPCYTIAALSDNALVLAAESNSDSPSRVSVTLLGTGSSDGGQDWQVDLPAGEDVTAVAASSELVCIASDRRLVRLLSIGGTCTDVLCVPGQLVCMAAHQHLLMILFHVGIGAAGDQQIHLLVLNTKPTANRGGSDIHHPVPIPAPVPLSPRSYVAWAGFTDEGTPVVVDSDGYVRMKHPKYPGNWTVILASKEMTKGRSDHHFVLGVSETEGKVRSILCRGSRFPLVVPPPYITLLDFKISVLDEQSDKGELEGSMLLTGLQVSTLISVQKSGTQDVSAQLQESETMLQTTLIKLFALSCRSGREVRAFNLCQLMDDHTLQSVVKYASKLGNEHLADIIADYIEERRAEQEQQQEERSQHLTGLPSLNNTMTQQTYTPNASYQSLSLSAATPGLVNGGPPSNSAEEQEQEKENADEIEDDNDVVEATPQTDQSNPLLAAAARRNKHNLSLDASMMPSRVNPFKKSTPVADVRKGFQGLDVYRPRVEPSPPILRPVLKKKSKSERGQVKSQLASGASQAKLPSSFSMSKGSKNNNSTASNKINSNESSLPTLTSSDCDSTAATNGTSNGRVLNDISVAVKFRESTMFRSTTAMHLWWADNEGLVRGDEDDTQIKMLVPKAAMLFKDLSDEVKTKYKKLASENASQLLDKENTAVTTEGDMKRKRDDDVATSAATAADVNVKKPKPGCGISKLAAFAFNKE</sequence>
<comment type="subcellular location">
    <subcellularLocation>
        <location evidence="1">Nucleus</location>
    </subcellularLocation>
</comment>
<dbReference type="Pfam" id="PF24817">
    <property type="entry name" value="WD40_WDHD1_1st"/>
    <property type="match status" value="1"/>
</dbReference>
<reference evidence="10" key="1">
    <citation type="journal article" date="2018" name="Biosci. Biotechnol. Biochem.">
        <title>Polysaccharide hydrolase of the hadal zone amphipods Hirondellea gigas.</title>
        <authorList>
            <person name="Kobayashi H."/>
            <person name="Nagahama T."/>
            <person name="Arai W."/>
            <person name="Sasagawa Y."/>
            <person name="Umeda M."/>
            <person name="Hayashi T."/>
            <person name="Nikaido I."/>
            <person name="Watanabe H."/>
            <person name="Oguri K."/>
            <person name="Kitazato H."/>
            <person name="Fujioka K."/>
            <person name="Kido Y."/>
            <person name="Takami H."/>
        </authorList>
    </citation>
    <scope>NUCLEOTIDE SEQUENCE</scope>
    <source>
        <tissue evidence="10">Whole body</tissue>
    </source>
</reference>
<dbReference type="PROSITE" id="PS50294">
    <property type="entry name" value="WD_REPEATS_REGION"/>
    <property type="match status" value="1"/>
</dbReference>
<dbReference type="SMART" id="SM00320">
    <property type="entry name" value="WD40"/>
    <property type="match status" value="4"/>
</dbReference>
<dbReference type="Gene3D" id="2.130.10.10">
    <property type="entry name" value="YVTN repeat-like/Quinoprotein amine dehydrogenase"/>
    <property type="match status" value="2"/>
</dbReference>
<protein>
    <submittedName>
        <fullName evidence="10">WD repeat and HMG-box DNA-binding protein 1-like</fullName>
    </submittedName>
</protein>
<evidence type="ECO:0000256" key="4">
    <source>
        <dbReference type="ARBA" id="ARBA00023242"/>
    </source>
</evidence>
<feature type="compositionally biased region" description="Acidic residues" evidence="6">
    <location>
        <begin position="883"/>
        <end position="899"/>
    </location>
</feature>
<feature type="region of interest" description="Disordered" evidence="6">
    <location>
        <begin position="825"/>
        <end position="851"/>
    </location>
</feature>
<evidence type="ECO:0000259" key="9">
    <source>
        <dbReference type="Pfam" id="PF24817"/>
    </source>
</evidence>
<feature type="repeat" description="WD" evidence="5">
    <location>
        <begin position="129"/>
        <end position="170"/>
    </location>
</feature>
<evidence type="ECO:0000256" key="2">
    <source>
        <dbReference type="ARBA" id="ARBA00022574"/>
    </source>
</evidence>
<dbReference type="GO" id="GO:0043596">
    <property type="term" value="C:nuclear replication fork"/>
    <property type="evidence" value="ECO:0007669"/>
    <property type="project" value="TreeGrafter"/>
</dbReference>
<keyword evidence="2 5" id="KW-0853">WD repeat</keyword>
<dbReference type="PANTHER" id="PTHR19932">
    <property type="entry name" value="WD REPEAT AND HMG-BOX DNA BINDING PROTEIN"/>
    <property type="match status" value="1"/>
</dbReference>
<evidence type="ECO:0000256" key="3">
    <source>
        <dbReference type="ARBA" id="ARBA00022737"/>
    </source>
</evidence>
<dbReference type="PROSITE" id="PS50082">
    <property type="entry name" value="WD_REPEATS_2"/>
    <property type="match status" value="1"/>
</dbReference>
<dbReference type="PANTHER" id="PTHR19932:SF10">
    <property type="entry name" value="WD REPEAT AND HMG-BOX DNA-BINDING PROTEIN 1"/>
    <property type="match status" value="1"/>
</dbReference>
<dbReference type="InterPro" id="IPR048591">
    <property type="entry name" value="WDHD1/CFT4_hel"/>
</dbReference>
<dbReference type="AlphaFoldDB" id="A0A2P2I1Q4"/>
<keyword evidence="3" id="KW-0677">Repeat</keyword>
<feature type="region of interest" description="Disordered" evidence="6">
    <location>
        <begin position="867"/>
        <end position="899"/>
    </location>
</feature>
<dbReference type="GO" id="GO:0006261">
    <property type="term" value="P:DNA-templated DNA replication"/>
    <property type="evidence" value="ECO:0007669"/>
    <property type="project" value="TreeGrafter"/>
</dbReference>
<dbReference type="InterPro" id="IPR001680">
    <property type="entry name" value="WD40_rpt"/>
</dbReference>
<dbReference type="EMBL" id="IACF01002250">
    <property type="protein sequence ID" value="LAB67911.1"/>
    <property type="molecule type" value="mRNA"/>
</dbReference>
<dbReference type="GO" id="GO:0003677">
    <property type="term" value="F:DNA binding"/>
    <property type="evidence" value="ECO:0007669"/>
    <property type="project" value="UniProtKB-KW"/>
</dbReference>
<feature type="domain" description="WDHD1 first WD40" evidence="9">
    <location>
        <begin position="9"/>
        <end position="298"/>
    </location>
</feature>
<feature type="compositionally biased region" description="Basic and acidic residues" evidence="6">
    <location>
        <begin position="825"/>
        <end position="837"/>
    </location>
</feature>
<keyword evidence="10" id="KW-0238">DNA-binding</keyword>
<evidence type="ECO:0000256" key="6">
    <source>
        <dbReference type="SAM" id="MobiDB-lite"/>
    </source>
</evidence>
<dbReference type="GO" id="GO:0000278">
    <property type="term" value="P:mitotic cell cycle"/>
    <property type="evidence" value="ECO:0007669"/>
    <property type="project" value="TreeGrafter"/>
</dbReference>
<evidence type="ECO:0000256" key="1">
    <source>
        <dbReference type="ARBA" id="ARBA00004123"/>
    </source>
</evidence>
<dbReference type="InterPro" id="IPR015943">
    <property type="entry name" value="WD40/YVTN_repeat-like_dom_sf"/>
</dbReference>
<feature type="region of interest" description="Disordered" evidence="6">
    <location>
        <begin position="959"/>
        <end position="1046"/>
    </location>
</feature>
<feature type="domain" description="WDHD1/CFT4 second beta-propeller" evidence="7">
    <location>
        <begin position="426"/>
        <end position="718"/>
    </location>
</feature>
<accession>A0A2P2I1Q4</accession>
<evidence type="ECO:0000259" key="8">
    <source>
        <dbReference type="Pfam" id="PF20946"/>
    </source>
</evidence>
<dbReference type="GO" id="GO:0006281">
    <property type="term" value="P:DNA repair"/>
    <property type="evidence" value="ECO:0007669"/>
    <property type="project" value="TreeGrafter"/>
</dbReference>
<name>A0A2P2I1Q4_9CRUS</name>
<proteinExistence type="evidence at transcript level"/>
<feature type="compositionally biased region" description="Polar residues" evidence="6">
    <location>
        <begin position="985"/>
        <end position="1046"/>
    </location>
</feature>
<dbReference type="Pfam" id="PF12341">
    <property type="entry name" value="Mcl1_mid"/>
    <property type="match status" value="1"/>
</dbReference>
<organism evidence="10">
    <name type="scientific">Hirondellea gigas</name>
    <dbReference type="NCBI Taxonomy" id="1518452"/>
    <lineage>
        <taxon>Eukaryota</taxon>
        <taxon>Metazoa</taxon>
        <taxon>Ecdysozoa</taxon>
        <taxon>Arthropoda</taxon>
        <taxon>Crustacea</taxon>
        <taxon>Multicrustacea</taxon>
        <taxon>Malacostraca</taxon>
        <taxon>Eumalacostraca</taxon>
        <taxon>Peracarida</taxon>
        <taxon>Amphipoda</taxon>
        <taxon>Amphilochidea</taxon>
        <taxon>Lysianassida</taxon>
        <taxon>Lysianassidira</taxon>
        <taxon>Lysianassoidea</taxon>
        <taxon>Lysianassidae</taxon>
        <taxon>Hirondellea</taxon>
    </lineage>
</organism>
<dbReference type="SUPFAM" id="SSF63829">
    <property type="entry name" value="Calcium-dependent phosphotriesterase"/>
    <property type="match status" value="1"/>
</dbReference>
<dbReference type="SUPFAM" id="SSF50978">
    <property type="entry name" value="WD40 repeat-like"/>
    <property type="match status" value="1"/>
</dbReference>
<keyword evidence="4" id="KW-0539">Nucleus</keyword>
<dbReference type="InterPro" id="IPR036322">
    <property type="entry name" value="WD40_repeat_dom_sf"/>
</dbReference>
<dbReference type="GO" id="GO:0003682">
    <property type="term" value="F:chromatin binding"/>
    <property type="evidence" value="ECO:0007669"/>
    <property type="project" value="TreeGrafter"/>
</dbReference>
<dbReference type="InterPro" id="IPR057646">
    <property type="entry name" value="WD40_WDHD1_1st"/>
</dbReference>
<dbReference type="Pfam" id="PF20946">
    <property type="entry name" value="Ctf4_C"/>
    <property type="match status" value="1"/>
</dbReference>
<feature type="domain" description="WDHD1/CFT4 helical bundle" evidence="8">
    <location>
        <begin position="731"/>
        <end position="826"/>
    </location>
</feature>
<evidence type="ECO:0000256" key="5">
    <source>
        <dbReference type="PROSITE-ProRule" id="PRU00221"/>
    </source>
</evidence>
<evidence type="ECO:0000259" key="7">
    <source>
        <dbReference type="Pfam" id="PF12341"/>
    </source>
</evidence>
<evidence type="ECO:0000313" key="10">
    <source>
        <dbReference type="EMBL" id="LAB67911.1"/>
    </source>
</evidence>
<dbReference type="InterPro" id="IPR022100">
    <property type="entry name" value="WDHD1/CFT4_beta-prop_2nd"/>
</dbReference>